<name>A0AAP0L8S0_9MAGN</name>
<keyword evidence="1" id="KW-0472">Membrane</keyword>
<dbReference type="EMBL" id="JBBNAG010000001">
    <property type="protein sequence ID" value="KAK9165933.1"/>
    <property type="molecule type" value="Genomic_DNA"/>
</dbReference>
<comment type="caution">
    <text evidence="2">The sequence shown here is derived from an EMBL/GenBank/DDBJ whole genome shotgun (WGS) entry which is preliminary data.</text>
</comment>
<evidence type="ECO:0000313" key="2">
    <source>
        <dbReference type="EMBL" id="KAK9165933.1"/>
    </source>
</evidence>
<gene>
    <name evidence="2" type="ORF">Scep_001124</name>
</gene>
<keyword evidence="1" id="KW-0812">Transmembrane</keyword>
<sequence length="125" mass="14532">MEYMSWQFLLTVVFSLFLGFIFSRLILRAPKFISLTRVSKLVTRAAPDESDDEFDEETVLEEWIFEQLRNRGPASTPRVTGFGHEALHKFERKKIAEDIEIADGVEEESSNEVCQFEENIVKIDQ</sequence>
<dbReference type="Proteomes" id="UP001419268">
    <property type="component" value="Unassembled WGS sequence"/>
</dbReference>
<keyword evidence="1" id="KW-1133">Transmembrane helix</keyword>
<proteinExistence type="predicted"/>
<evidence type="ECO:0000313" key="3">
    <source>
        <dbReference type="Proteomes" id="UP001419268"/>
    </source>
</evidence>
<dbReference type="AlphaFoldDB" id="A0AAP0L8S0"/>
<protein>
    <submittedName>
        <fullName evidence="2">Uncharacterized protein</fullName>
    </submittedName>
</protein>
<accession>A0AAP0L8S0</accession>
<keyword evidence="3" id="KW-1185">Reference proteome</keyword>
<organism evidence="2 3">
    <name type="scientific">Stephania cephalantha</name>
    <dbReference type="NCBI Taxonomy" id="152367"/>
    <lineage>
        <taxon>Eukaryota</taxon>
        <taxon>Viridiplantae</taxon>
        <taxon>Streptophyta</taxon>
        <taxon>Embryophyta</taxon>
        <taxon>Tracheophyta</taxon>
        <taxon>Spermatophyta</taxon>
        <taxon>Magnoliopsida</taxon>
        <taxon>Ranunculales</taxon>
        <taxon>Menispermaceae</taxon>
        <taxon>Menispermoideae</taxon>
        <taxon>Cissampelideae</taxon>
        <taxon>Stephania</taxon>
    </lineage>
</organism>
<reference evidence="2 3" key="1">
    <citation type="submission" date="2024-01" db="EMBL/GenBank/DDBJ databases">
        <title>Genome assemblies of Stephania.</title>
        <authorList>
            <person name="Yang L."/>
        </authorList>
    </citation>
    <scope>NUCLEOTIDE SEQUENCE [LARGE SCALE GENOMIC DNA]</scope>
    <source>
        <strain evidence="2">JXDWG</strain>
        <tissue evidence="2">Leaf</tissue>
    </source>
</reference>
<feature type="transmembrane region" description="Helical" evidence="1">
    <location>
        <begin position="6"/>
        <end position="27"/>
    </location>
</feature>
<evidence type="ECO:0000256" key="1">
    <source>
        <dbReference type="SAM" id="Phobius"/>
    </source>
</evidence>